<accession>A0A3M6V2R5</accession>
<dbReference type="InterPro" id="IPR017907">
    <property type="entry name" value="Znf_RING_CS"/>
</dbReference>
<dbReference type="GO" id="GO:0034450">
    <property type="term" value="F:ubiquitin-ubiquitin ligase activity"/>
    <property type="evidence" value="ECO:0007669"/>
    <property type="project" value="TreeGrafter"/>
</dbReference>
<organism evidence="8 9">
    <name type="scientific">Pocillopora damicornis</name>
    <name type="common">Cauliflower coral</name>
    <name type="synonym">Millepora damicornis</name>
    <dbReference type="NCBI Taxonomy" id="46731"/>
    <lineage>
        <taxon>Eukaryota</taxon>
        <taxon>Metazoa</taxon>
        <taxon>Cnidaria</taxon>
        <taxon>Anthozoa</taxon>
        <taxon>Hexacorallia</taxon>
        <taxon>Scleractinia</taxon>
        <taxon>Astrocoeniina</taxon>
        <taxon>Pocilloporidae</taxon>
        <taxon>Pocillopora</taxon>
    </lineage>
</organism>
<dbReference type="InterPro" id="IPR039847">
    <property type="entry name" value="Ubox5"/>
</dbReference>
<dbReference type="InterPro" id="IPR045696">
    <property type="entry name" value="Ubox5_N"/>
</dbReference>
<evidence type="ECO:0000313" key="9">
    <source>
        <dbReference type="Proteomes" id="UP000275408"/>
    </source>
</evidence>
<dbReference type="GO" id="GO:0005634">
    <property type="term" value="C:nucleus"/>
    <property type="evidence" value="ECO:0007669"/>
    <property type="project" value="TreeGrafter"/>
</dbReference>
<dbReference type="InterPro" id="IPR013083">
    <property type="entry name" value="Znf_RING/FYVE/PHD"/>
</dbReference>
<evidence type="ECO:0000259" key="6">
    <source>
        <dbReference type="PROSITE" id="PS50089"/>
    </source>
</evidence>
<feature type="domain" description="U-box" evidence="7">
    <location>
        <begin position="327"/>
        <end position="407"/>
    </location>
</feature>
<name>A0A3M6V2R5_POCDA</name>
<dbReference type="AlphaFoldDB" id="A0A3M6V2R5"/>
<keyword evidence="2 4" id="KW-0863">Zinc-finger</keyword>
<dbReference type="PANTHER" id="PTHR13492">
    <property type="entry name" value="RING FINGER PROTEIN 37"/>
    <property type="match status" value="1"/>
</dbReference>
<evidence type="ECO:0008006" key="10">
    <source>
        <dbReference type="Google" id="ProtNLM"/>
    </source>
</evidence>
<feature type="region of interest" description="Disordered" evidence="5">
    <location>
        <begin position="527"/>
        <end position="552"/>
    </location>
</feature>
<gene>
    <name evidence="8" type="ORF">pdam_00009070</name>
</gene>
<dbReference type="Pfam" id="PF04564">
    <property type="entry name" value="U-box"/>
    <property type="match status" value="1"/>
</dbReference>
<evidence type="ECO:0000256" key="5">
    <source>
        <dbReference type="SAM" id="MobiDB-lite"/>
    </source>
</evidence>
<evidence type="ECO:0000256" key="1">
    <source>
        <dbReference type="ARBA" id="ARBA00022723"/>
    </source>
</evidence>
<evidence type="ECO:0000256" key="4">
    <source>
        <dbReference type="PROSITE-ProRule" id="PRU00175"/>
    </source>
</evidence>
<feature type="domain" description="RING-type" evidence="6">
    <location>
        <begin position="563"/>
        <end position="606"/>
    </location>
</feature>
<keyword evidence="1" id="KW-0479">Metal-binding</keyword>
<feature type="region of interest" description="Disordered" evidence="5">
    <location>
        <begin position="417"/>
        <end position="456"/>
    </location>
</feature>
<dbReference type="PANTHER" id="PTHR13492:SF2">
    <property type="entry name" value="RING FINGER PROTEIN 37"/>
    <property type="match status" value="1"/>
</dbReference>
<feature type="compositionally biased region" description="Polar residues" evidence="5">
    <location>
        <begin position="417"/>
        <end position="430"/>
    </location>
</feature>
<evidence type="ECO:0000259" key="7">
    <source>
        <dbReference type="PROSITE" id="PS51698"/>
    </source>
</evidence>
<evidence type="ECO:0000256" key="2">
    <source>
        <dbReference type="ARBA" id="ARBA00022771"/>
    </source>
</evidence>
<keyword evidence="3" id="KW-0862">Zinc</keyword>
<dbReference type="EMBL" id="RCHS01000204">
    <property type="protein sequence ID" value="RMX60243.1"/>
    <property type="molecule type" value="Genomic_DNA"/>
</dbReference>
<dbReference type="InterPro" id="IPR003613">
    <property type="entry name" value="Ubox_domain"/>
</dbReference>
<dbReference type="SMART" id="SM00504">
    <property type="entry name" value="Ubox"/>
    <property type="match status" value="1"/>
</dbReference>
<dbReference type="Gene3D" id="3.30.40.10">
    <property type="entry name" value="Zinc/RING finger domain, C3HC4 (zinc finger)"/>
    <property type="match status" value="2"/>
</dbReference>
<dbReference type="Proteomes" id="UP000275408">
    <property type="component" value="Unassembled WGS sequence"/>
</dbReference>
<dbReference type="GO" id="GO:0000209">
    <property type="term" value="P:protein polyubiquitination"/>
    <property type="evidence" value="ECO:0007669"/>
    <property type="project" value="TreeGrafter"/>
</dbReference>
<dbReference type="GO" id="GO:0008270">
    <property type="term" value="F:zinc ion binding"/>
    <property type="evidence" value="ECO:0007669"/>
    <property type="project" value="UniProtKB-KW"/>
</dbReference>
<dbReference type="InterPro" id="IPR001841">
    <property type="entry name" value="Znf_RING"/>
</dbReference>
<sequence length="620" mass="69151">MAWLLRLSKAWLQRISLVSFVLKFSKMHVNFLHPFFKPIADCDVVSSDGYTVQNLVSPDLRENSRGFLAAHFIKPPTLLLFQLPFPVHVESMIIKPKVGSQISSGIAVLVAGIAAKNDPHVNGDITNHKSTVSSKMQRINNGLPLISYKRKNCQKSTAETCQKQSPKEVVTHHHSYELNITPTSVKGEHSQFFTQVAWLTDSEGRTFHMENKLFQERFPVQGIHSVGRSDIQQGEFQRLSFLRKVTHVALKIARLSGSSVPAIGKVEIWGQPSACCQPGVLEYALQVQEKIQAGIHSKAATTEDEHIMKPDSKHCRSMIATNCNSNPIPDDFIDPITCEIMTVPLLLPSGHNIDSVTLEKHITAERTWGRLPSDPFTGKLFSEFSKPLPNSLLKVRIDKFLLSSGLNNSVHGRTVGSETVSLQENNQTKSKLLKANRGPSEDSHAKAPSGSSEVRGSHLELPLFGARYQQKVPNNCEHKSEQKEVELGHEEAVTRSLDSAVNLTLQGLHKFTRNRPVNHETQTVTRPVTEETGKGLGERLKRPAPRPSETSKNFIKKKPTVSCVSCDQDLSSQSIFHLPCQHIMCRSCLLKETEQSDNNSTCKLCKTTYRRTNVVRVHNV</sequence>
<reference evidence="8 9" key="1">
    <citation type="journal article" date="2018" name="Sci. Rep.">
        <title>Comparative analysis of the Pocillopora damicornis genome highlights role of immune system in coral evolution.</title>
        <authorList>
            <person name="Cunning R."/>
            <person name="Bay R.A."/>
            <person name="Gillette P."/>
            <person name="Baker A.C."/>
            <person name="Traylor-Knowles N."/>
        </authorList>
    </citation>
    <scope>NUCLEOTIDE SEQUENCE [LARGE SCALE GENOMIC DNA]</scope>
    <source>
        <strain evidence="8">RSMAS</strain>
        <tissue evidence="8">Whole animal</tissue>
    </source>
</reference>
<dbReference type="InterPro" id="IPR039925">
    <property type="entry name" value="RNF37_RING-Ubox"/>
</dbReference>
<dbReference type="PROSITE" id="PS00518">
    <property type="entry name" value="ZF_RING_1"/>
    <property type="match status" value="1"/>
</dbReference>
<dbReference type="OrthoDB" id="20295at2759"/>
<dbReference type="GO" id="GO:0031625">
    <property type="term" value="F:ubiquitin protein ligase binding"/>
    <property type="evidence" value="ECO:0007669"/>
    <property type="project" value="TreeGrafter"/>
</dbReference>
<dbReference type="CDD" id="cd16660">
    <property type="entry name" value="RING-Ubox_RNF37"/>
    <property type="match status" value="1"/>
</dbReference>
<dbReference type="Pfam" id="PF19318">
    <property type="entry name" value="DUF5918"/>
    <property type="match status" value="2"/>
</dbReference>
<dbReference type="PROSITE" id="PS50089">
    <property type="entry name" value="ZF_RING_2"/>
    <property type="match status" value="1"/>
</dbReference>
<protein>
    <recommendedName>
        <fullName evidence="10">U-box domain-containing protein</fullName>
    </recommendedName>
</protein>
<comment type="caution">
    <text evidence="8">The sequence shown here is derived from an EMBL/GenBank/DDBJ whole genome shotgun (WGS) entry which is preliminary data.</text>
</comment>
<evidence type="ECO:0000313" key="8">
    <source>
        <dbReference type="EMBL" id="RMX60243.1"/>
    </source>
</evidence>
<feature type="compositionally biased region" description="Basic and acidic residues" evidence="5">
    <location>
        <begin position="528"/>
        <end position="541"/>
    </location>
</feature>
<proteinExistence type="predicted"/>
<keyword evidence="9" id="KW-1185">Reference proteome</keyword>
<dbReference type="PROSITE" id="PS51698">
    <property type="entry name" value="U_BOX"/>
    <property type="match status" value="1"/>
</dbReference>
<dbReference type="SUPFAM" id="SSF57850">
    <property type="entry name" value="RING/U-box"/>
    <property type="match status" value="2"/>
</dbReference>
<dbReference type="STRING" id="46731.A0A3M6V2R5"/>
<evidence type="ECO:0000256" key="3">
    <source>
        <dbReference type="ARBA" id="ARBA00022833"/>
    </source>
</evidence>